<dbReference type="GO" id="GO:0008310">
    <property type="term" value="F:single-stranded DNA 3'-5' DNA exonuclease activity"/>
    <property type="evidence" value="ECO:0007669"/>
    <property type="project" value="TreeGrafter"/>
</dbReference>
<comment type="caution">
    <text evidence="8">The sequence shown here is derived from an EMBL/GenBank/DDBJ whole genome shotgun (WGS) entry which is preliminary data.</text>
</comment>
<keyword evidence="2" id="KW-0540">Nuclease</keyword>
<dbReference type="AlphaFoldDB" id="A0A6S7H5X9"/>
<evidence type="ECO:0000313" key="9">
    <source>
        <dbReference type="Proteomes" id="UP001152795"/>
    </source>
</evidence>
<evidence type="ECO:0000256" key="3">
    <source>
        <dbReference type="ARBA" id="ARBA00022723"/>
    </source>
</evidence>
<sequence>MLDVAQQTAAAANKKIYIGNLSPDVTKEDITQHFALDATPYLKSAVKIELPSRKGYAFLFVPEAFGDHVIGFDGTELNSKKIKVEIAKARSPSQTQRTNGRLYNRGPNNQRRVFNYGFNRENYDQHSQFLKPLVVPPKELLHAIDVVNLTNQMFANDTDYVIARALSAGIFKMVVTGNTLKKSRVAVSLSKTRPGFLYAAVGVHPHWSQKEWSDNSLKELEELVQLPEVVAVGEVGLDLNRNYSPPEVQETVFEKQTP</sequence>
<dbReference type="Gene3D" id="3.30.70.330">
    <property type="match status" value="1"/>
</dbReference>
<dbReference type="InterPro" id="IPR012677">
    <property type="entry name" value="Nucleotide-bd_a/b_plait_sf"/>
</dbReference>
<dbReference type="InterPro" id="IPR000504">
    <property type="entry name" value="RRM_dom"/>
</dbReference>
<dbReference type="EMBL" id="CACRXK020003768">
    <property type="protein sequence ID" value="CAB4000164.1"/>
    <property type="molecule type" value="Genomic_DNA"/>
</dbReference>
<dbReference type="Pfam" id="PF01026">
    <property type="entry name" value="TatD_DNase"/>
    <property type="match status" value="1"/>
</dbReference>
<dbReference type="GO" id="GO:0046872">
    <property type="term" value="F:metal ion binding"/>
    <property type="evidence" value="ECO:0007669"/>
    <property type="project" value="UniProtKB-KW"/>
</dbReference>
<comment type="function">
    <text evidence="6">Deoxyribonuclease which catalyzes (in vitro) the decatenation of kinetoplast DNA, which are circular DNA catenated to each other, producing linear DNA molecules. Plays an important role in chromosomal segregation and cell cycle progression during eye development probably via its DNA decatenation activity.</text>
</comment>
<dbReference type="PANTHER" id="PTHR10060:SF15">
    <property type="entry name" value="DEOXYRIBONUCLEASE TATDN1"/>
    <property type="match status" value="1"/>
</dbReference>
<name>A0A6S7H5X9_PARCT</name>
<comment type="similarity">
    <text evidence="1">Belongs to the metallo-dependent hydrolases superfamily. TatD-type hydrolase family.</text>
</comment>
<feature type="domain" description="RRM" evidence="7">
    <location>
        <begin position="14"/>
        <end position="89"/>
    </location>
</feature>
<dbReference type="GO" id="GO:0003723">
    <property type="term" value="F:RNA binding"/>
    <property type="evidence" value="ECO:0007669"/>
    <property type="project" value="UniProtKB-UniRule"/>
</dbReference>
<dbReference type="SUPFAM" id="SSF51556">
    <property type="entry name" value="Metallo-dependent hydrolases"/>
    <property type="match status" value="1"/>
</dbReference>
<accession>A0A6S7H5X9</accession>
<protein>
    <recommendedName>
        <fullName evidence="5">Deoxyribonuclease TATDN1</fullName>
    </recommendedName>
</protein>
<dbReference type="OrthoDB" id="413993at2759"/>
<dbReference type="PROSITE" id="PS50102">
    <property type="entry name" value="RRM"/>
    <property type="match status" value="1"/>
</dbReference>
<gene>
    <name evidence="8" type="ORF">PACLA_8A018876</name>
</gene>
<dbReference type="InterPro" id="IPR050891">
    <property type="entry name" value="TatD-type_Hydrolase"/>
</dbReference>
<evidence type="ECO:0000313" key="8">
    <source>
        <dbReference type="EMBL" id="CAB4000164.1"/>
    </source>
</evidence>
<dbReference type="InterPro" id="IPR032466">
    <property type="entry name" value="Metal_Hydrolase"/>
</dbReference>
<dbReference type="GO" id="GO:0005829">
    <property type="term" value="C:cytosol"/>
    <property type="evidence" value="ECO:0007669"/>
    <property type="project" value="TreeGrafter"/>
</dbReference>
<keyword evidence="3" id="KW-0479">Metal-binding</keyword>
<dbReference type="SMART" id="SM00360">
    <property type="entry name" value="RRM"/>
    <property type="match status" value="1"/>
</dbReference>
<dbReference type="Proteomes" id="UP001152795">
    <property type="component" value="Unassembled WGS sequence"/>
</dbReference>
<keyword evidence="4" id="KW-0378">Hydrolase</keyword>
<dbReference type="SUPFAM" id="SSF54928">
    <property type="entry name" value="RNA-binding domain, RBD"/>
    <property type="match status" value="1"/>
</dbReference>
<organism evidence="8 9">
    <name type="scientific">Paramuricea clavata</name>
    <name type="common">Red gorgonian</name>
    <name type="synonym">Violescent sea-whip</name>
    <dbReference type="NCBI Taxonomy" id="317549"/>
    <lineage>
        <taxon>Eukaryota</taxon>
        <taxon>Metazoa</taxon>
        <taxon>Cnidaria</taxon>
        <taxon>Anthozoa</taxon>
        <taxon>Octocorallia</taxon>
        <taxon>Malacalcyonacea</taxon>
        <taxon>Plexauridae</taxon>
        <taxon>Paramuricea</taxon>
    </lineage>
</organism>
<evidence type="ECO:0000259" key="7">
    <source>
        <dbReference type="PROSITE" id="PS50102"/>
    </source>
</evidence>
<evidence type="ECO:0000256" key="1">
    <source>
        <dbReference type="ARBA" id="ARBA00009275"/>
    </source>
</evidence>
<dbReference type="PANTHER" id="PTHR10060">
    <property type="entry name" value="TATD FAMILY DEOXYRIBONUCLEASE"/>
    <property type="match status" value="1"/>
</dbReference>
<evidence type="ECO:0000256" key="5">
    <source>
        <dbReference type="ARBA" id="ARBA00039767"/>
    </source>
</evidence>
<reference evidence="8" key="1">
    <citation type="submission" date="2020-04" db="EMBL/GenBank/DDBJ databases">
        <authorList>
            <person name="Alioto T."/>
            <person name="Alioto T."/>
            <person name="Gomez Garrido J."/>
        </authorList>
    </citation>
    <scope>NUCLEOTIDE SEQUENCE</scope>
    <source>
        <strain evidence="8">A484AB</strain>
    </source>
</reference>
<dbReference type="InterPro" id="IPR035979">
    <property type="entry name" value="RBD_domain_sf"/>
</dbReference>
<dbReference type="InterPro" id="IPR001130">
    <property type="entry name" value="TatD-like"/>
</dbReference>
<evidence type="ECO:0000256" key="6">
    <source>
        <dbReference type="ARBA" id="ARBA00045223"/>
    </source>
</evidence>
<keyword evidence="9" id="KW-1185">Reference proteome</keyword>
<evidence type="ECO:0000256" key="4">
    <source>
        <dbReference type="ARBA" id="ARBA00022801"/>
    </source>
</evidence>
<evidence type="ECO:0000256" key="2">
    <source>
        <dbReference type="ARBA" id="ARBA00022722"/>
    </source>
</evidence>
<dbReference type="Gene3D" id="3.20.20.140">
    <property type="entry name" value="Metal-dependent hydrolases"/>
    <property type="match status" value="1"/>
</dbReference>
<proteinExistence type="inferred from homology"/>